<dbReference type="AlphaFoldDB" id="M0MP54"/>
<evidence type="ECO:0000313" key="1">
    <source>
        <dbReference type="EMBL" id="EMA47436.1"/>
    </source>
</evidence>
<dbReference type="PATRIC" id="fig|1227455.4.peg.371"/>
<dbReference type="OrthoDB" id="209798at2157"/>
<keyword evidence="2" id="KW-1185">Reference proteome</keyword>
<sequence length="333" mass="37443">METGTSYFGVRDVDHVKSDLDRFADEGLDAILHTFSERDREYYTGTMGGIIEASHDRGFETYVNPWSVGRVFGGEALSEFIGKHPEACQILSTGERIPAACFNAPAFREYMRGWTRDAAGIGADVLFWDEPHWFIASWHEAEYPEDAWACRCEHCQAAYEEAYGESMPDEQTDQVTAFREDALLDFLDEMMTLAHEEGAENAVCLLPSEDADHGLSDWERLAANDALDVLATDPYWAIHAPDEAAEFVGYFTDLVESLAAEYDKRSQIWIQGFRLDGSDATIEDVHTATRTVADSDVDSVFMWGYDACRIISDIACENPEAVWNAYIEELPTE</sequence>
<reference evidence="1 2" key="1">
    <citation type="journal article" date="2014" name="PLoS Genet.">
        <title>Phylogenetically driven sequencing of extremely halophilic archaea reveals strategies for static and dynamic osmo-response.</title>
        <authorList>
            <person name="Becker E.A."/>
            <person name="Seitzer P.M."/>
            <person name="Tritt A."/>
            <person name="Larsen D."/>
            <person name="Krusor M."/>
            <person name="Yao A.I."/>
            <person name="Wu D."/>
            <person name="Madern D."/>
            <person name="Eisen J.A."/>
            <person name="Darling A.E."/>
            <person name="Facciotti M.T."/>
        </authorList>
    </citation>
    <scope>NUCLEOTIDE SEQUENCE [LARGE SCALE GENOMIC DNA]</scope>
    <source>
        <strain evidence="1 2">DSM 5350</strain>
    </source>
</reference>
<gene>
    <name evidence="1" type="ORF">C449_01781</name>
</gene>
<protein>
    <submittedName>
        <fullName evidence="1">Uncharacterized protein</fullName>
    </submittedName>
</protein>
<dbReference type="Proteomes" id="UP000011669">
    <property type="component" value="Unassembled WGS sequence"/>
</dbReference>
<name>M0MP54_9EURY</name>
<organism evidence="1 2">
    <name type="scientific">Halococcus saccharolyticus DSM 5350</name>
    <dbReference type="NCBI Taxonomy" id="1227455"/>
    <lineage>
        <taxon>Archaea</taxon>
        <taxon>Methanobacteriati</taxon>
        <taxon>Methanobacteriota</taxon>
        <taxon>Stenosarchaea group</taxon>
        <taxon>Halobacteria</taxon>
        <taxon>Halobacteriales</taxon>
        <taxon>Halococcaceae</taxon>
        <taxon>Halococcus</taxon>
    </lineage>
</organism>
<dbReference type="STRING" id="1227455.C449_01781"/>
<proteinExistence type="predicted"/>
<dbReference type="InterPro" id="IPR017853">
    <property type="entry name" value="GH"/>
</dbReference>
<dbReference type="EMBL" id="AOMD01000005">
    <property type="protein sequence ID" value="EMA47436.1"/>
    <property type="molecule type" value="Genomic_DNA"/>
</dbReference>
<evidence type="ECO:0000313" key="2">
    <source>
        <dbReference type="Proteomes" id="UP000011669"/>
    </source>
</evidence>
<comment type="caution">
    <text evidence="1">The sequence shown here is derived from an EMBL/GenBank/DDBJ whole genome shotgun (WGS) entry which is preliminary data.</text>
</comment>
<dbReference type="InParanoid" id="M0MP54"/>
<dbReference type="RefSeq" id="WP_006076158.1">
    <property type="nucleotide sequence ID" value="NZ_AOMD01000005.1"/>
</dbReference>
<accession>M0MP54</accession>
<dbReference type="SUPFAM" id="SSF51445">
    <property type="entry name" value="(Trans)glycosidases"/>
    <property type="match status" value="1"/>
</dbReference>